<dbReference type="InterPro" id="IPR051158">
    <property type="entry name" value="Metallophosphoesterase_sf"/>
</dbReference>
<dbReference type="OrthoDB" id="9780884at2"/>
<keyword evidence="3" id="KW-0812">Transmembrane</keyword>
<organism evidence="5 6">
    <name type="scientific">Mediterraneibacter catenae</name>
    <dbReference type="NCBI Taxonomy" id="2594882"/>
    <lineage>
        <taxon>Bacteria</taxon>
        <taxon>Bacillati</taxon>
        <taxon>Bacillota</taxon>
        <taxon>Clostridia</taxon>
        <taxon>Lachnospirales</taxon>
        <taxon>Lachnospiraceae</taxon>
        <taxon>Mediterraneibacter</taxon>
    </lineage>
</organism>
<sequence length="289" mass="33007">MWKKRIAVKKKYFVVGGLAVIIILAVLYCLYVNNDLTVTSYKIETKLDNPLRIVQLTDLHEKEFGEDNIRLIETVKEQNPDLIVMTGDMQNKNDEDTDVVCSLIRELSNIADVYYGYGNHEKTWEQTFNKNFAEIVTDAGATVLENEYMDITVRGNELRIAGYMGYYRAVNMTADTEKEQQAELAFMDEFENTDRYKILLNHIPTSWSDWGYLDLYPVDLVFSGHYHGGQMVLPFAGPLYAPYIGFFPDNVKGLYQGENGNCILSSGLGTDYFIPRINNPPEIVTVVLE</sequence>
<keyword evidence="3" id="KW-0472">Membrane</keyword>
<protein>
    <recommendedName>
        <fullName evidence="4">Calcineurin-like phosphoesterase domain-containing protein</fullName>
    </recommendedName>
</protein>
<evidence type="ECO:0000259" key="4">
    <source>
        <dbReference type="Pfam" id="PF00149"/>
    </source>
</evidence>
<dbReference type="GO" id="GO:0008758">
    <property type="term" value="F:UDP-2,3-diacylglucosamine hydrolase activity"/>
    <property type="evidence" value="ECO:0007669"/>
    <property type="project" value="TreeGrafter"/>
</dbReference>
<keyword evidence="6" id="KW-1185">Reference proteome</keyword>
<dbReference type="GO" id="GO:0009245">
    <property type="term" value="P:lipid A biosynthetic process"/>
    <property type="evidence" value="ECO:0007669"/>
    <property type="project" value="TreeGrafter"/>
</dbReference>
<dbReference type="Pfam" id="PF00149">
    <property type="entry name" value="Metallophos"/>
    <property type="match status" value="1"/>
</dbReference>
<evidence type="ECO:0000313" key="6">
    <source>
        <dbReference type="Proteomes" id="UP000322025"/>
    </source>
</evidence>
<dbReference type="GO" id="GO:0046872">
    <property type="term" value="F:metal ion binding"/>
    <property type="evidence" value="ECO:0007669"/>
    <property type="project" value="UniProtKB-KW"/>
</dbReference>
<dbReference type="EMBL" id="VMSO01000011">
    <property type="protein sequence ID" value="KAA8501143.1"/>
    <property type="molecule type" value="Genomic_DNA"/>
</dbReference>
<dbReference type="Gene3D" id="3.60.21.10">
    <property type="match status" value="1"/>
</dbReference>
<comment type="caution">
    <text evidence="5">The sequence shown here is derived from an EMBL/GenBank/DDBJ whole genome shotgun (WGS) entry which is preliminary data.</text>
</comment>
<feature type="transmembrane region" description="Helical" evidence="3">
    <location>
        <begin position="12"/>
        <end position="33"/>
    </location>
</feature>
<keyword evidence="2" id="KW-0378">Hydrolase</keyword>
<accession>A0A5M9HX16</accession>
<dbReference type="SUPFAM" id="SSF56300">
    <property type="entry name" value="Metallo-dependent phosphatases"/>
    <property type="match status" value="1"/>
</dbReference>
<evidence type="ECO:0000256" key="1">
    <source>
        <dbReference type="ARBA" id="ARBA00022723"/>
    </source>
</evidence>
<evidence type="ECO:0000256" key="2">
    <source>
        <dbReference type="ARBA" id="ARBA00022801"/>
    </source>
</evidence>
<dbReference type="GO" id="GO:0016020">
    <property type="term" value="C:membrane"/>
    <property type="evidence" value="ECO:0007669"/>
    <property type="project" value="GOC"/>
</dbReference>
<dbReference type="PANTHER" id="PTHR31302:SF31">
    <property type="entry name" value="PHOSPHODIESTERASE YAEI"/>
    <property type="match status" value="1"/>
</dbReference>
<reference evidence="5" key="1">
    <citation type="submission" date="2019-07" db="EMBL/GenBank/DDBJ databases">
        <authorList>
            <person name="Wongkuna S."/>
            <person name="Scaria J."/>
        </authorList>
    </citation>
    <scope>NUCLEOTIDE SEQUENCE [LARGE SCALE GENOMIC DNA]</scope>
    <source>
        <strain evidence="5">SW178</strain>
    </source>
</reference>
<dbReference type="InterPro" id="IPR029052">
    <property type="entry name" value="Metallo-depent_PP-like"/>
</dbReference>
<evidence type="ECO:0000313" key="5">
    <source>
        <dbReference type="EMBL" id="KAA8501143.1"/>
    </source>
</evidence>
<dbReference type="InterPro" id="IPR004843">
    <property type="entry name" value="Calcineurin-like_PHP"/>
</dbReference>
<evidence type="ECO:0000256" key="3">
    <source>
        <dbReference type="SAM" id="Phobius"/>
    </source>
</evidence>
<dbReference type="Proteomes" id="UP000322025">
    <property type="component" value="Unassembled WGS sequence"/>
</dbReference>
<proteinExistence type="predicted"/>
<keyword evidence="1" id="KW-0479">Metal-binding</keyword>
<keyword evidence="3" id="KW-1133">Transmembrane helix</keyword>
<feature type="domain" description="Calcineurin-like phosphoesterase" evidence="4">
    <location>
        <begin position="51"/>
        <end position="228"/>
    </location>
</feature>
<name>A0A5M9HX16_9FIRM</name>
<dbReference type="PANTHER" id="PTHR31302">
    <property type="entry name" value="TRANSMEMBRANE PROTEIN WITH METALLOPHOSPHOESTERASE DOMAIN-RELATED"/>
    <property type="match status" value="1"/>
</dbReference>
<gene>
    <name evidence="5" type="ORF">FNY66_09545</name>
</gene>
<dbReference type="AlphaFoldDB" id="A0A5M9HX16"/>